<evidence type="ECO:0000259" key="11">
    <source>
        <dbReference type="PROSITE" id="PS51466"/>
    </source>
</evidence>
<organism evidence="12 13">
    <name type="scientific">Rhipicephalus sanguineus</name>
    <name type="common">Brown dog tick</name>
    <name type="synonym">Ixodes sanguineus</name>
    <dbReference type="NCBI Taxonomy" id="34632"/>
    <lineage>
        <taxon>Eukaryota</taxon>
        <taxon>Metazoa</taxon>
        <taxon>Ecdysozoa</taxon>
        <taxon>Arthropoda</taxon>
        <taxon>Chelicerata</taxon>
        <taxon>Arachnida</taxon>
        <taxon>Acari</taxon>
        <taxon>Parasitiformes</taxon>
        <taxon>Ixodida</taxon>
        <taxon>Ixodoidea</taxon>
        <taxon>Ixodidae</taxon>
        <taxon>Rhipicephalinae</taxon>
        <taxon>Rhipicephalus</taxon>
        <taxon>Rhipicephalus</taxon>
    </lineage>
</organism>
<evidence type="ECO:0000256" key="3">
    <source>
        <dbReference type="ARBA" id="ARBA00022679"/>
    </source>
</evidence>
<feature type="domain" description="PINIT" evidence="11">
    <location>
        <begin position="1"/>
        <end position="166"/>
    </location>
</feature>
<dbReference type="OMA" id="HLECFDA"/>
<protein>
    <submittedName>
        <fullName evidence="12">Uncharacterized protein</fullName>
    </submittedName>
</protein>
<feature type="compositionally biased region" description="Polar residues" evidence="9">
    <location>
        <begin position="306"/>
        <end position="331"/>
    </location>
</feature>
<dbReference type="EMBL" id="JABSTV010001247">
    <property type="protein sequence ID" value="KAH7973194.1"/>
    <property type="molecule type" value="Genomic_DNA"/>
</dbReference>
<evidence type="ECO:0000256" key="2">
    <source>
        <dbReference type="ARBA" id="ARBA00005383"/>
    </source>
</evidence>
<dbReference type="GO" id="GO:0003712">
    <property type="term" value="F:transcription coregulator activity"/>
    <property type="evidence" value="ECO:0007669"/>
    <property type="project" value="TreeGrafter"/>
</dbReference>
<dbReference type="VEuPathDB" id="VectorBase:RSAN_048353"/>
<dbReference type="InterPro" id="IPR013083">
    <property type="entry name" value="Znf_RING/FYVE/PHD"/>
</dbReference>
<dbReference type="FunFam" id="2.60.120.780:FF:000001">
    <property type="entry name" value="E3 SUMO-protein ligase PIAS2 isoform X1"/>
    <property type="match status" value="1"/>
</dbReference>
<evidence type="ECO:0000256" key="6">
    <source>
        <dbReference type="ARBA" id="ARBA00022786"/>
    </source>
</evidence>
<comment type="caution">
    <text evidence="12">The sequence shown here is derived from an EMBL/GenBank/DDBJ whole genome shotgun (WGS) entry which is preliminary data.</text>
</comment>
<dbReference type="Pfam" id="PF14324">
    <property type="entry name" value="PINIT"/>
    <property type="match status" value="1"/>
</dbReference>
<dbReference type="AlphaFoldDB" id="A0A9D4QDF4"/>
<evidence type="ECO:0000313" key="12">
    <source>
        <dbReference type="EMBL" id="KAH7973194.1"/>
    </source>
</evidence>
<gene>
    <name evidence="12" type="ORF">HPB52_022753</name>
</gene>
<evidence type="ECO:0000256" key="9">
    <source>
        <dbReference type="SAM" id="MobiDB-lite"/>
    </source>
</evidence>
<dbReference type="PROSITE" id="PS51466">
    <property type="entry name" value="PINIT"/>
    <property type="match status" value="1"/>
</dbReference>
<evidence type="ECO:0000256" key="4">
    <source>
        <dbReference type="ARBA" id="ARBA00022723"/>
    </source>
</evidence>
<comment type="similarity">
    <text evidence="2">Belongs to the PIAS family.</text>
</comment>
<reference evidence="12" key="1">
    <citation type="journal article" date="2020" name="Cell">
        <title>Large-Scale Comparative Analyses of Tick Genomes Elucidate Their Genetic Diversity and Vector Capacities.</title>
        <authorList>
            <consortium name="Tick Genome and Microbiome Consortium (TIGMIC)"/>
            <person name="Jia N."/>
            <person name="Wang J."/>
            <person name="Shi W."/>
            <person name="Du L."/>
            <person name="Sun Y."/>
            <person name="Zhan W."/>
            <person name="Jiang J.F."/>
            <person name="Wang Q."/>
            <person name="Zhang B."/>
            <person name="Ji P."/>
            <person name="Bell-Sakyi L."/>
            <person name="Cui X.M."/>
            <person name="Yuan T.T."/>
            <person name="Jiang B.G."/>
            <person name="Yang W.F."/>
            <person name="Lam T.T."/>
            <person name="Chang Q.C."/>
            <person name="Ding S.J."/>
            <person name="Wang X.J."/>
            <person name="Zhu J.G."/>
            <person name="Ruan X.D."/>
            <person name="Zhao L."/>
            <person name="Wei J.T."/>
            <person name="Ye R.Z."/>
            <person name="Que T.C."/>
            <person name="Du C.H."/>
            <person name="Zhou Y.H."/>
            <person name="Cheng J.X."/>
            <person name="Dai P.F."/>
            <person name="Guo W.B."/>
            <person name="Han X.H."/>
            <person name="Huang E.J."/>
            <person name="Li L.F."/>
            <person name="Wei W."/>
            <person name="Gao Y.C."/>
            <person name="Liu J.Z."/>
            <person name="Shao H.Z."/>
            <person name="Wang X."/>
            <person name="Wang C.C."/>
            <person name="Yang T.C."/>
            <person name="Huo Q.B."/>
            <person name="Li W."/>
            <person name="Chen H.Y."/>
            <person name="Chen S.E."/>
            <person name="Zhou L.G."/>
            <person name="Ni X.B."/>
            <person name="Tian J.H."/>
            <person name="Sheng Y."/>
            <person name="Liu T."/>
            <person name="Pan Y.S."/>
            <person name="Xia L.Y."/>
            <person name="Li J."/>
            <person name="Zhao F."/>
            <person name="Cao W.C."/>
        </authorList>
    </citation>
    <scope>NUCLEOTIDE SEQUENCE</scope>
    <source>
        <strain evidence="12">Rsan-2018</strain>
    </source>
</reference>
<keyword evidence="7" id="KW-0862">Zinc</keyword>
<dbReference type="PANTHER" id="PTHR10782:SF94">
    <property type="entry name" value="SUPPRESSOR OF VARIEGATION 2-10, ISOFORM I"/>
    <property type="match status" value="1"/>
</dbReference>
<evidence type="ECO:0000313" key="13">
    <source>
        <dbReference type="Proteomes" id="UP000821837"/>
    </source>
</evidence>
<dbReference type="InterPro" id="IPR023321">
    <property type="entry name" value="PINIT"/>
</dbReference>
<dbReference type="InterPro" id="IPR004181">
    <property type="entry name" value="Znf_MIZ"/>
</dbReference>
<dbReference type="GO" id="GO:0061665">
    <property type="term" value="F:SUMO ligase activity"/>
    <property type="evidence" value="ECO:0007669"/>
    <property type="project" value="TreeGrafter"/>
</dbReference>
<keyword evidence="13" id="KW-1185">Reference proteome</keyword>
<keyword evidence="3" id="KW-0808">Transferase</keyword>
<dbReference type="PROSITE" id="PS51044">
    <property type="entry name" value="ZF_SP_RING"/>
    <property type="match status" value="1"/>
</dbReference>
<dbReference type="OrthoDB" id="10263264at2759"/>
<dbReference type="InterPro" id="IPR038654">
    <property type="entry name" value="PINIT_sf"/>
</dbReference>
<accession>A0A9D4QDF4</accession>
<keyword evidence="6" id="KW-0833">Ubl conjugation pathway</keyword>
<dbReference type="GO" id="GO:0000785">
    <property type="term" value="C:chromatin"/>
    <property type="evidence" value="ECO:0007669"/>
    <property type="project" value="TreeGrafter"/>
</dbReference>
<dbReference type="CDD" id="cd16650">
    <property type="entry name" value="SP-RING_PIAS-like"/>
    <property type="match status" value="1"/>
</dbReference>
<comment type="pathway">
    <text evidence="1">Protein modification; protein sumoylation.</text>
</comment>
<keyword evidence="5 8" id="KW-0863">Zinc-finger</keyword>
<dbReference type="Proteomes" id="UP000821837">
    <property type="component" value="Chromosome 11"/>
</dbReference>
<feature type="region of interest" description="Disordered" evidence="9">
    <location>
        <begin position="298"/>
        <end position="342"/>
    </location>
</feature>
<dbReference type="PANTHER" id="PTHR10782">
    <property type="entry name" value="ZINC FINGER MIZ DOMAIN-CONTAINING PROTEIN"/>
    <property type="match status" value="1"/>
</dbReference>
<dbReference type="Pfam" id="PF02891">
    <property type="entry name" value="zf-MIZ"/>
    <property type="match status" value="1"/>
</dbReference>
<dbReference type="GO" id="GO:0006357">
    <property type="term" value="P:regulation of transcription by RNA polymerase II"/>
    <property type="evidence" value="ECO:0007669"/>
    <property type="project" value="TreeGrafter"/>
</dbReference>
<dbReference type="Gene3D" id="2.60.120.780">
    <property type="entry name" value="PINIT domain"/>
    <property type="match status" value="1"/>
</dbReference>
<name>A0A9D4QDF4_RHISA</name>
<dbReference type="GO" id="GO:0016925">
    <property type="term" value="P:protein sumoylation"/>
    <property type="evidence" value="ECO:0007669"/>
    <property type="project" value="TreeGrafter"/>
</dbReference>
<evidence type="ECO:0000256" key="1">
    <source>
        <dbReference type="ARBA" id="ARBA00004718"/>
    </source>
</evidence>
<evidence type="ECO:0000256" key="7">
    <source>
        <dbReference type="ARBA" id="ARBA00022833"/>
    </source>
</evidence>
<evidence type="ECO:0000256" key="5">
    <source>
        <dbReference type="ARBA" id="ARBA00022771"/>
    </source>
</evidence>
<keyword evidence="4" id="KW-0479">Metal-binding</keyword>
<feature type="domain" description="SP-RING-type" evidence="10">
    <location>
        <begin position="199"/>
        <end position="280"/>
    </location>
</feature>
<proteinExistence type="inferred from homology"/>
<evidence type="ECO:0000259" key="10">
    <source>
        <dbReference type="PROSITE" id="PS51044"/>
    </source>
</evidence>
<dbReference type="Gene3D" id="3.30.40.10">
    <property type="entry name" value="Zinc/RING finger domain, C3HC4 (zinc finger)"/>
    <property type="match status" value="1"/>
</dbReference>
<sequence length="366" mass="40550">MSRGRSSPVRKPVRFKKEPFFDVLATLAEPKGLRDSGREGWQHAYIPFQFETRHVHVIRSSQTGKAESSPAGNVQVHLRFCLLDVNGEQDDSYPSDLAVKVNDRFFTLPEPITSKVSGGATERVQLPINIISSCFVSPAVVNELRVTWRPVRGHEFAVGLFLVKRRTVATIVSGLQREKTQRAALTTAMVKKKVKRRASSDEVAVTKLHVSLTCPLSRTRMKVPCRARSCNHLECFDASSYLKVNERRPSWICPVCGKRADLSSLVIDQLFVDVIANVPGDCNGIVFHEDGSWTPFTSLRDRDNNKATNSTLPSSSTDCGSTPASGCSYSDQVGRPSKRPRMEVIDLTNCNSGDEDSDANASLRRI</sequence>
<reference evidence="12" key="2">
    <citation type="submission" date="2021-09" db="EMBL/GenBank/DDBJ databases">
        <authorList>
            <person name="Jia N."/>
            <person name="Wang J."/>
            <person name="Shi W."/>
            <person name="Du L."/>
            <person name="Sun Y."/>
            <person name="Zhan W."/>
            <person name="Jiang J."/>
            <person name="Wang Q."/>
            <person name="Zhang B."/>
            <person name="Ji P."/>
            <person name="Sakyi L.B."/>
            <person name="Cui X."/>
            <person name="Yuan T."/>
            <person name="Jiang B."/>
            <person name="Yang W."/>
            <person name="Lam T.T.-Y."/>
            <person name="Chang Q."/>
            <person name="Ding S."/>
            <person name="Wang X."/>
            <person name="Zhu J."/>
            <person name="Ruan X."/>
            <person name="Zhao L."/>
            <person name="Wei J."/>
            <person name="Que T."/>
            <person name="Du C."/>
            <person name="Cheng J."/>
            <person name="Dai P."/>
            <person name="Han X."/>
            <person name="Huang E."/>
            <person name="Gao Y."/>
            <person name="Liu J."/>
            <person name="Shao H."/>
            <person name="Ye R."/>
            <person name="Li L."/>
            <person name="Wei W."/>
            <person name="Wang X."/>
            <person name="Wang C."/>
            <person name="Huo Q."/>
            <person name="Li W."/>
            <person name="Guo W."/>
            <person name="Chen H."/>
            <person name="Chen S."/>
            <person name="Zhou L."/>
            <person name="Zhou L."/>
            <person name="Ni X."/>
            <person name="Tian J."/>
            <person name="Zhou Y."/>
            <person name="Sheng Y."/>
            <person name="Liu T."/>
            <person name="Pan Y."/>
            <person name="Xia L."/>
            <person name="Li J."/>
            <person name="Zhao F."/>
            <person name="Cao W."/>
        </authorList>
    </citation>
    <scope>NUCLEOTIDE SEQUENCE</scope>
    <source>
        <strain evidence="12">Rsan-2018</strain>
        <tissue evidence="12">Larvae</tissue>
    </source>
</reference>
<dbReference type="GO" id="GO:0008270">
    <property type="term" value="F:zinc ion binding"/>
    <property type="evidence" value="ECO:0007669"/>
    <property type="project" value="UniProtKB-KW"/>
</dbReference>
<evidence type="ECO:0000256" key="8">
    <source>
        <dbReference type="PROSITE-ProRule" id="PRU00452"/>
    </source>
</evidence>